<dbReference type="OrthoDB" id="2883672at2759"/>
<dbReference type="Proteomes" id="UP000248423">
    <property type="component" value="Unassembled WGS sequence"/>
</dbReference>
<dbReference type="VEuPathDB" id="FungiDB:BO78DRAFT_351287"/>
<keyword evidence="3" id="KW-1185">Reference proteome</keyword>
<name>A0A319DY26_ASPSB</name>
<evidence type="ECO:0000313" key="3">
    <source>
        <dbReference type="Proteomes" id="UP000248423"/>
    </source>
</evidence>
<dbReference type="EMBL" id="KZ826392">
    <property type="protein sequence ID" value="PYI02627.1"/>
    <property type="molecule type" value="Genomic_DNA"/>
</dbReference>
<proteinExistence type="predicted"/>
<reference evidence="2 3" key="1">
    <citation type="submission" date="2018-02" db="EMBL/GenBank/DDBJ databases">
        <title>The genomes of Aspergillus section Nigri reveals drivers in fungal speciation.</title>
        <authorList>
            <consortium name="DOE Joint Genome Institute"/>
            <person name="Vesth T.C."/>
            <person name="Nybo J."/>
            <person name="Theobald S."/>
            <person name="Brandl J."/>
            <person name="Frisvad J.C."/>
            <person name="Nielsen K.F."/>
            <person name="Lyhne E.K."/>
            <person name="Kogle M.E."/>
            <person name="Kuo A."/>
            <person name="Riley R."/>
            <person name="Clum A."/>
            <person name="Nolan M."/>
            <person name="Lipzen A."/>
            <person name="Salamov A."/>
            <person name="Henrissat B."/>
            <person name="Wiebenga A."/>
            <person name="De vries R.P."/>
            <person name="Grigoriev I.V."/>
            <person name="Mortensen U.H."/>
            <person name="Andersen M.R."/>
            <person name="Baker S.E."/>
        </authorList>
    </citation>
    <scope>NUCLEOTIDE SEQUENCE [LARGE SCALE GENOMIC DNA]</scope>
    <source>
        <strain evidence="2 3">CBS 121057</strain>
    </source>
</reference>
<dbReference type="AlphaFoldDB" id="A0A319DY26"/>
<accession>A0A319DY26</accession>
<organism evidence="2 3">
    <name type="scientific">Aspergillus sclerotiicarbonarius (strain CBS 121057 / IBT 28362)</name>
    <dbReference type="NCBI Taxonomy" id="1448318"/>
    <lineage>
        <taxon>Eukaryota</taxon>
        <taxon>Fungi</taxon>
        <taxon>Dikarya</taxon>
        <taxon>Ascomycota</taxon>
        <taxon>Pezizomycotina</taxon>
        <taxon>Eurotiomycetes</taxon>
        <taxon>Eurotiomycetidae</taxon>
        <taxon>Eurotiales</taxon>
        <taxon>Aspergillaceae</taxon>
        <taxon>Aspergillus</taxon>
        <taxon>Aspergillus subgen. Circumdati</taxon>
    </lineage>
</organism>
<protein>
    <submittedName>
        <fullName evidence="2">Uncharacterized protein</fullName>
    </submittedName>
</protein>
<evidence type="ECO:0000256" key="1">
    <source>
        <dbReference type="SAM" id="MobiDB-lite"/>
    </source>
</evidence>
<gene>
    <name evidence="2" type="ORF">BO78DRAFT_351287</name>
</gene>
<sequence length="292" mass="32558">MPDHPSRLDRMYAHLLQDHPYGWALYKKVTADKIFPGACGYFDSDGDWQTLVNLMDPTSLSRQNLTALEKDEEGGEESSTCEPEILTWGPKQSGSIRSSSVGGEIGLSVGVAPVEPSVNMSFESDNQESAVLITESPVSKRHIKHEVRAEQWMAANTRTMAGQYSEILKRHGIWIVTKTYCTQRCAIAVMTTRTSKVEIGLSADVQGVLTLTPHTRWGRCTGNSCTELHEDRDAGVVVFMSGMYFTPKFLRSTLASTRDQAKQSKHILREGWGDGDDMELGVRYYPSEEEDE</sequence>
<evidence type="ECO:0000313" key="2">
    <source>
        <dbReference type="EMBL" id="PYI02627.1"/>
    </source>
</evidence>
<feature type="region of interest" description="Disordered" evidence="1">
    <location>
        <begin position="67"/>
        <end position="95"/>
    </location>
</feature>
<feature type="non-terminal residue" evidence="2">
    <location>
        <position position="292"/>
    </location>
</feature>